<dbReference type="GO" id="GO:0016853">
    <property type="term" value="F:isomerase activity"/>
    <property type="evidence" value="ECO:0007669"/>
    <property type="project" value="UniProtKB-KW"/>
</dbReference>
<name>A0A3B1B0Z8_9ZZZZ</name>
<keyword evidence="1" id="KW-0413">Isomerase</keyword>
<organism evidence="1">
    <name type="scientific">hydrothermal vent metagenome</name>
    <dbReference type="NCBI Taxonomy" id="652676"/>
    <lineage>
        <taxon>unclassified sequences</taxon>
        <taxon>metagenomes</taxon>
        <taxon>ecological metagenomes</taxon>
    </lineage>
</organism>
<sequence>MSRRYKIITRKHLLIISAVLLLGFLASEILTSQFTMKDIPASIESDLAIAAQSEPVTWENQVKPVLERRCVVCHGCYDAPCQLKL</sequence>
<reference evidence="1" key="1">
    <citation type="submission" date="2018-06" db="EMBL/GenBank/DDBJ databases">
        <authorList>
            <person name="Zhirakovskaya E."/>
        </authorList>
    </citation>
    <scope>NUCLEOTIDE SEQUENCE</scope>
</reference>
<protein>
    <submittedName>
        <fullName evidence="1">Fatty acid cis/trans isomerase</fullName>
    </submittedName>
</protein>
<proteinExistence type="predicted"/>
<dbReference type="AlphaFoldDB" id="A0A3B1B0Z8"/>
<accession>A0A3B1B0Z8</accession>
<evidence type="ECO:0000313" key="1">
    <source>
        <dbReference type="EMBL" id="VAW98726.1"/>
    </source>
</evidence>
<feature type="non-terminal residue" evidence="1">
    <location>
        <position position="85"/>
    </location>
</feature>
<gene>
    <name evidence="1" type="ORF">MNBD_GAMMA19-1509</name>
</gene>
<dbReference type="EMBL" id="UOFV01000151">
    <property type="protein sequence ID" value="VAW98726.1"/>
    <property type="molecule type" value="Genomic_DNA"/>
</dbReference>